<dbReference type="EMBL" id="QVID01000001">
    <property type="protein sequence ID" value="RFN59398.1"/>
    <property type="molecule type" value="Genomic_DNA"/>
</dbReference>
<dbReference type="OrthoDB" id="862563at2"/>
<evidence type="ECO:0000313" key="4">
    <source>
        <dbReference type="EMBL" id="RFN59398.1"/>
    </source>
</evidence>
<dbReference type="Proteomes" id="UP000261082">
    <property type="component" value="Unassembled WGS sequence"/>
</dbReference>
<dbReference type="PANTHER" id="PTHR37397">
    <property type="entry name" value="SI:CH211-183D21.1"/>
    <property type="match status" value="1"/>
</dbReference>
<organism evidence="4 5">
    <name type="scientific">Marixanthomonas ophiurae</name>
    <dbReference type="NCBI Taxonomy" id="387659"/>
    <lineage>
        <taxon>Bacteria</taxon>
        <taxon>Pseudomonadati</taxon>
        <taxon>Bacteroidota</taxon>
        <taxon>Flavobacteriia</taxon>
        <taxon>Flavobacteriales</taxon>
        <taxon>Flavobacteriaceae</taxon>
        <taxon>Marixanthomonas</taxon>
    </lineage>
</organism>
<dbReference type="InterPro" id="IPR026444">
    <property type="entry name" value="Secre_tail"/>
</dbReference>
<gene>
    <name evidence="4" type="ORF">DZ858_04845</name>
</gene>
<evidence type="ECO:0000259" key="3">
    <source>
        <dbReference type="Pfam" id="PF18962"/>
    </source>
</evidence>
<comment type="caution">
    <text evidence="4">The sequence shown here is derived from an EMBL/GenBank/DDBJ whole genome shotgun (WGS) entry which is preliminary data.</text>
</comment>
<dbReference type="Pfam" id="PF18962">
    <property type="entry name" value="Por_Secre_tail"/>
    <property type="match status" value="1"/>
</dbReference>
<dbReference type="RefSeq" id="WP_117158395.1">
    <property type="nucleotide sequence ID" value="NZ_QVID01000001.1"/>
</dbReference>
<keyword evidence="5" id="KW-1185">Reference proteome</keyword>
<evidence type="ECO:0000313" key="5">
    <source>
        <dbReference type="Proteomes" id="UP000261082"/>
    </source>
</evidence>
<feature type="chain" id="PRO_5017768572" evidence="2">
    <location>
        <begin position="19"/>
        <end position="276"/>
    </location>
</feature>
<evidence type="ECO:0000256" key="2">
    <source>
        <dbReference type="SAM" id="SignalP"/>
    </source>
</evidence>
<dbReference type="NCBIfam" id="TIGR04183">
    <property type="entry name" value="Por_Secre_tail"/>
    <property type="match status" value="1"/>
</dbReference>
<reference evidence="4 5" key="1">
    <citation type="journal article" date="2007" name="Int. J. Syst. Evol. Microbiol.">
        <title>Marixanthomonas ophiurae gen. nov., sp. nov., a marine bacterium of the family Flavobacteriaceae isolated from a deep-sea brittle star.</title>
        <authorList>
            <person name="Romanenko L.A."/>
            <person name="Uchino M."/>
            <person name="Frolova G.M."/>
            <person name="Mikhailov V.V."/>
        </authorList>
    </citation>
    <scope>NUCLEOTIDE SEQUENCE [LARGE SCALE GENOMIC DNA]</scope>
    <source>
        <strain evidence="4 5">KMM 3046</strain>
    </source>
</reference>
<name>A0A3E1QB96_9FLAO</name>
<feature type="domain" description="Secretion system C-terminal sorting" evidence="3">
    <location>
        <begin position="206"/>
        <end position="275"/>
    </location>
</feature>
<dbReference type="AlphaFoldDB" id="A0A3E1QB96"/>
<accession>A0A3E1QB96</accession>
<sequence>MKKITLLVTLFASVASFAQISINEVDSDQTSTDTEEFIELLSDTPNFSLDGYIVVLFNGNTTDNVSYTTVDLAGFQTDSDGYFVIGSDAVSGADVTLGASNTIQNGADAVAIYQDDAANFPNETPATTTNLIDAIVYGTGDDNDTDLLAALGETVQYDEDANGNKDTESLQLNTDGTYCIAEPTLRAESDCEPLSVGDNFESQFSMYPNPASNGLVNIVSKVNGTKQVAIFDVLGKQVINTTLNGERLNIATLTTGVYIVKINQRNASVTKKLVVK</sequence>
<keyword evidence="1 2" id="KW-0732">Signal</keyword>
<dbReference type="PANTHER" id="PTHR37397:SF1">
    <property type="entry name" value="LTD DOMAIN-CONTAINING PROTEIN"/>
    <property type="match status" value="1"/>
</dbReference>
<feature type="signal peptide" evidence="2">
    <location>
        <begin position="1"/>
        <end position="18"/>
    </location>
</feature>
<protein>
    <submittedName>
        <fullName evidence="4">T9SS C-terminal target domain-containing protein</fullName>
    </submittedName>
</protein>
<proteinExistence type="predicted"/>
<evidence type="ECO:0000256" key="1">
    <source>
        <dbReference type="ARBA" id="ARBA00022729"/>
    </source>
</evidence>